<name>A0A931G7D9_9BACT</name>
<dbReference type="SUPFAM" id="SSF53850">
    <property type="entry name" value="Periplasmic binding protein-like II"/>
    <property type="match status" value="1"/>
</dbReference>
<dbReference type="PANTHER" id="PTHR30570">
    <property type="entry name" value="PERIPLASMIC PHOSPHATE BINDING COMPONENT OF PHOSPHATE ABC TRANSPORTER"/>
    <property type="match status" value="1"/>
</dbReference>
<dbReference type="Proteomes" id="UP000706172">
    <property type="component" value="Unassembled WGS sequence"/>
</dbReference>
<dbReference type="InterPro" id="IPR050811">
    <property type="entry name" value="Phosphate_ABC_transporter"/>
</dbReference>
<evidence type="ECO:0000256" key="1">
    <source>
        <dbReference type="ARBA" id="ARBA00022729"/>
    </source>
</evidence>
<dbReference type="Pfam" id="PF12849">
    <property type="entry name" value="PBP_like_2"/>
    <property type="match status" value="1"/>
</dbReference>
<gene>
    <name evidence="3" type="ORF">H0S81_05305</name>
</gene>
<dbReference type="CDD" id="cd13566">
    <property type="entry name" value="PBP2_phosphate"/>
    <property type="match status" value="1"/>
</dbReference>
<proteinExistence type="predicted"/>
<comment type="caution">
    <text evidence="3">The sequence shown here is derived from an EMBL/GenBank/DDBJ whole genome shotgun (WGS) entry which is preliminary data.</text>
</comment>
<keyword evidence="1" id="KW-0732">Signal</keyword>
<accession>A0A931G7D9</accession>
<dbReference type="Gene3D" id="3.40.190.10">
    <property type="entry name" value="Periplasmic binding protein-like II"/>
    <property type="match status" value="2"/>
</dbReference>
<sequence length="270" mass="29530">MKSGFTKMIVLLVAACCIQLFGCTSPPMEQMVIKGSTTMAPMLERLAAEYQTPDQKQIFIEATGSLTGIAALIQNECDMAASSVSAPTTLVQEAEKKGITLKAFPVCRDRIVPIVNTANPLHQLSITDLRHIFSGKISSWKSDDMADANIQIVLRQTASGTCRMWEQRILNGASPAPGHIQVFSNSGVLAAVAENRYAIGYISQAYLNHEVKPVEITGHDSETALERTLFLYVNPDRMSKAVKSFLTYLHSGPARKMIRDSGFVPITHDN</sequence>
<dbReference type="EMBL" id="JACCQK010000279">
    <property type="protein sequence ID" value="MBG0779326.1"/>
    <property type="molecule type" value="Genomic_DNA"/>
</dbReference>
<evidence type="ECO:0000313" key="3">
    <source>
        <dbReference type="EMBL" id="MBG0779326.1"/>
    </source>
</evidence>
<dbReference type="InterPro" id="IPR024370">
    <property type="entry name" value="PBP_domain"/>
</dbReference>
<protein>
    <submittedName>
        <fullName evidence="3">PstS family phosphate ABC transporter substrate-binding protein</fullName>
    </submittedName>
</protein>
<dbReference type="AlphaFoldDB" id="A0A931G7D9"/>
<feature type="domain" description="PBP" evidence="2">
    <location>
        <begin position="26"/>
        <end position="207"/>
    </location>
</feature>
<evidence type="ECO:0000259" key="2">
    <source>
        <dbReference type="Pfam" id="PF12849"/>
    </source>
</evidence>
<evidence type="ECO:0000313" key="4">
    <source>
        <dbReference type="Proteomes" id="UP000706172"/>
    </source>
</evidence>
<reference evidence="3" key="1">
    <citation type="submission" date="2020-07" db="EMBL/GenBank/DDBJ databases">
        <title>Severe corrosion of carbon steel in oil field produced water can be linked to methanogenic archaea containing a special type of NiFe hydrogenase.</title>
        <authorList>
            <person name="Lahme S."/>
            <person name="Mand J."/>
            <person name="Longwell J."/>
            <person name="Smith R."/>
            <person name="Enning D."/>
        </authorList>
    </citation>
    <scope>NUCLEOTIDE SEQUENCE</scope>
    <source>
        <strain evidence="3">MIC098Bin6</strain>
    </source>
</reference>
<organism evidence="3 4">
    <name type="scientific">Desulfotignum balticum</name>
    <dbReference type="NCBI Taxonomy" id="115781"/>
    <lineage>
        <taxon>Bacteria</taxon>
        <taxon>Pseudomonadati</taxon>
        <taxon>Thermodesulfobacteriota</taxon>
        <taxon>Desulfobacteria</taxon>
        <taxon>Desulfobacterales</taxon>
        <taxon>Desulfobacteraceae</taxon>
        <taxon>Desulfotignum</taxon>
    </lineage>
</organism>
<dbReference type="PANTHER" id="PTHR30570:SF1">
    <property type="entry name" value="PHOSPHATE-BINDING PROTEIN PSTS"/>
    <property type="match status" value="1"/>
</dbReference>